<evidence type="ECO:0000256" key="3">
    <source>
        <dbReference type="ARBA" id="ARBA00022679"/>
    </source>
</evidence>
<dbReference type="SUPFAM" id="SSF53155">
    <property type="entry name" value="Methylated DNA-protein cysteine methyltransferase domain"/>
    <property type="match status" value="1"/>
</dbReference>
<sequence length="183" mass="20069">MTANRIYRQTVMGFDQPWTLIASERGVSQLLYPPHLSSMTGQDDDYAHAKQLTENPGLFAEFGILDLLEQYFAGKPVSFDQVPLDVGGTPFQQSVWKGLGQIPFGTTWTYKQLADSLGKPEAIRAVSTAVGRNPLPVVLPCHRVVGSNGTLTGFRGGLEMKRDILALEGVTGMKAVGHERFQF</sequence>
<dbReference type="InterPro" id="IPR036388">
    <property type="entry name" value="WH-like_DNA-bd_sf"/>
</dbReference>
<proteinExistence type="predicted"/>
<keyword evidence="5" id="KW-0234">DNA repair</keyword>
<comment type="catalytic activity">
    <reaction evidence="6">
        <text>a 6-O-methyl-2'-deoxyguanosine in DNA + L-cysteinyl-[protein] = S-methyl-L-cysteinyl-[protein] + a 2'-deoxyguanosine in DNA</text>
        <dbReference type="Rhea" id="RHEA:24000"/>
        <dbReference type="Rhea" id="RHEA-COMP:10131"/>
        <dbReference type="Rhea" id="RHEA-COMP:10132"/>
        <dbReference type="Rhea" id="RHEA-COMP:11367"/>
        <dbReference type="Rhea" id="RHEA-COMP:11368"/>
        <dbReference type="ChEBI" id="CHEBI:29950"/>
        <dbReference type="ChEBI" id="CHEBI:82612"/>
        <dbReference type="ChEBI" id="CHEBI:85445"/>
        <dbReference type="ChEBI" id="CHEBI:85448"/>
        <dbReference type="EC" id="2.1.1.63"/>
    </reaction>
</comment>
<feature type="domain" description="Methylated-DNA-[protein]-cysteine S-methyltransferase DNA binding" evidence="7">
    <location>
        <begin position="90"/>
        <end position="170"/>
    </location>
</feature>
<dbReference type="Pfam" id="PF01035">
    <property type="entry name" value="DNA_binding_1"/>
    <property type="match status" value="1"/>
</dbReference>
<dbReference type="GO" id="GO:0003908">
    <property type="term" value="F:methylated-DNA-[protein]-cysteine S-methyltransferase activity"/>
    <property type="evidence" value="ECO:0007669"/>
    <property type="project" value="UniProtKB-EC"/>
</dbReference>
<dbReference type="EC" id="2.1.1.63" evidence="8"/>
<keyword evidence="4" id="KW-0227">DNA damage</keyword>
<reference evidence="8 9" key="1">
    <citation type="submission" date="2024-09" db="EMBL/GenBank/DDBJ databases">
        <authorList>
            <person name="Sun Q."/>
            <person name="Mori K."/>
        </authorList>
    </citation>
    <scope>NUCLEOTIDE SEQUENCE [LARGE SCALE GENOMIC DNA]</scope>
    <source>
        <strain evidence="8 9">JCM 12520</strain>
    </source>
</reference>
<dbReference type="InterPro" id="IPR036217">
    <property type="entry name" value="MethylDNA_cys_MeTrfase_DNAb"/>
</dbReference>
<evidence type="ECO:0000256" key="6">
    <source>
        <dbReference type="ARBA" id="ARBA00049348"/>
    </source>
</evidence>
<dbReference type="GO" id="GO:0032259">
    <property type="term" value="P:methylation"/>
    <property type="evidence" value="ECO:0007669"/>
    <property type="project" value="UniProtKB-KW"/>
</dbReference>
<evidence type="ECO:0000256" key="1">
    <source>
        <dbReference type="ARBA" id="ARBA00001286"/>
    </source>
</evidence>
<evidence type="ECO:0000259" key="7">
    <source>
        <dbReference type="Pfam" id="PF01035"/>
    </source>
</evidence>
<gene>
    <name evidence="8" type="ORF">ACFFNY_20180</name>
</gene>
<evidence type="ECO:0000256" key="5">
    <source>
        <dbReference type="ARBA" id="ARBA00023204"/>
    </source>
</evidence>
<dbReference type="CDD" id="cd06445">
    <property type="entry name" value="ATase"/>
    <property type="match status" value="1"/>
</dbReference>
<evidence type="ECO:0000313" key="8">
    <source>
        <dbReference type="EMBL" id="MFB9753894.1"/>
    </source>
</evidence>
<dbReference type="PANTHER" id="PTHR10815">
    <property type="entry name" value="METHYLATED-DNA--PROTEIN-CYSTEINE METHYLTRANSFERASE"/>
    <property type="match status" value="1"/>
</dbReference>
<dbReference type="InterPro" id="IPR036631">
    <property type="entry name" value="MGMT_N_sf"/>
</dbReference>
<dbReference type="NCBIfam" id="TIGR00589">
    <property type="entry name" value="ogt"/>
    <property type="match status" value="1"/>
</dbReference>
<organism evidence="8 9">
    <name type="scientific">Paenibacillus hodogayensis</name>
    <dbReference type="NCBI Taxonomy" id="279208"/>
    <lineage>
        <taxon>Bacteria</taxon>
        <taxon>Bacillati</taxon>
        <taxon>Bacillota</taxon>
        <taxon>Bacilli</taxon>
        <taxon>Bacillales</taxon>
        <taxon>Paenibacillaceae</taxon>
        <taxon>Paenibacillus</taxon>
    </lineage>
</organism>
<accession>A0ABV5W014</accession>
<keyword evidence="2 8" id="KW-0489">Methyltransferase</keyword>
<dbReference type="Proteomes" id="UP001589619">
    <property type="component" value="Unassembled WGS sequence"/>
</dbReference>
<evidence type="ECO:0000313" key="9">
    <source>
        <dbReference type="Proteomes" id="UP001589619"/>
    </source>
</evidence>
<evidence type="ECO:0000256" key="4">
    <source>
        <dbReference type="ARBA" id="ARBA00022763"/>
    </source>
</evidence>
<name>A0ABV5W014_9BACL</name>
<dbReference type="PANTHER" id="PTHR10815:SF5">
    <property type="entry name" value="METHYLATED-DNA--PROTEIN-CYSTEINE METHYLTRANSFERASE"/>
    <property type="match status" value="1"/>
</dbReference>
<dbReference type="InterPro" id="IPR001497">
    <property type="entry name" value="MethylDNA_cys_MeTrfase_AS"/>
</dbReference>
<protein>
    <submittedName>
        <fullName evidence="8">Methylated-DNA--[protein]-cysteine S-methyltransferase</fullName>
        <ecNumber evidence="8">2.1.1.63</ecNumber>
    </submittedName>
</protein>
<dbReference type="InterPro" id="IPR014048">
    <property type="entry name" value="MethylDNA_cys_MeTrfase_DNA-bd"/>
</dbReference>
<dbReference type="PROSITE" id="PS00374">
    <property type="entry name" value="MGMT"/>
    <property type="match status" value="1"/>
</dbReference>
<comment type="caution">
    <text evidence="8">The sequence shown here is derived from an EMBL/GenBank/DDBJ whole genome shotgun (WGS) entry which is preliminary data.</text>
</comment>
<dbReference type="Gene3D" id="1.10.10.10">
    <property type="entry name" value="Winged helix-like DNA-binding domain superfamily/Winged helix DNA-binding domain"/>
    <property type="match status" value="1"/>
</dbReference>
<keyword evidence="9" id="KW-1185">Reference proteome</keyword>
<dbReference type="EMBL" id="JBHMAG010000013">
    <property type="protein sequence ID" value="MFB9753894.1"/>
    <property type="molecule type" value="Genomic_DNA"/>
</dbReference>
<evidence type="ECO:0000256" key="2">
    <source>
        <dbReference type="ARBA" id="ARBA00022603"/>
    </source>
</evidence>
<dbReference type="SUPFAM" id="SSF46767">
    <property type="entry name" value="Methylated DNA-protein cysteine methyltransferase, C-terminal domain"/>
    <property type="match status" value="1"/>
</dbReference>
<keyword evidence="3 8" id="KW-0808">Transferase</keyword>
<comment type="catalytic activity">
    <reaction evidence="1">
        <text>a 4-O-methyl-thymidine in DNA + L-cysteinyl-[protein] = a thymidine in DNA + S-methyl-L-cysteinyl-[protein]</text>
        <dbReference type="Rhea" id="RHEA:53428"/>
        <dbReference type="Rhea" id="RHEA-COMP:10131"/>
        <dbReference type="Rhea" id="RHEA-COMP:10132"/>
        <dbReference type="Rhea" id="RHEA-COMP:13555"/>
        <dbReference type="Rhea" id="RHEA-COMP:13556"/>
        <dbReference type="ChEBI" id="CHEBI:29950"/>
        <dbReference type="ChEBI" id="CHEBI:82612"/>
        <dbReference type="ChEBI" id="CHEBI:137386"/>
        <dbReference type="ChEBI" id="CHEBI:137387"/>
        <dbReference type="EC" id="2.1.1.63"/>
    </reaction>
</comment>
<dbReference type="RefSeq" id="WP_344915196.1">
    <property type="nucleotide sequence ID" value="NZ_BAAAYO010000014.1"/>
</dbReference>